<evidence type="ECO:0000256" key="1">
    <source>
        <dbReference type="SAM" id="Phobius"/>
    </source>
</evidence>
<dbReference type="RefSeq" id="WP_240610666.1">
    <property type="nucleotide sequence ID" value="NZ_MQWA01000001.1"/>
</dbReference>
<feature type="transmembrane region" description="Helical" evidence="1">
    <location>
        <begin position="103"/>
        <end position="122"/>
    </location>
</feature>
<dbReference type="EMBL" id="MQWA01000001">
    <property type="protein sequence ID" value="PQJ29867.1"/>
    <property type="molecule type" value="Genomic_DNA"/>
</dbReference>
<evidence type="ECO:0000313" key="3">
    <source>
        <dbReference type="Proteomes" id="UP000239907"/>
    </source>
</evidence>
<feature type="transmembrane region" description="Helical" evidence="1">
    <location>
        <begin position="39"/>
        <end position="60"/>
    </location>
</feature>
<dbReference type="AlphaFoldDB" id="A0A2S7U5T3"/>
<proteinExistence type="predicted"/>
<keyword evidence="1" id="KW-0472">Membrane</keyword>
<comment type="caution">
    <text evidence="2">The sequence shown here is derived from an EMBL/GenBank/DDBJ whole genome shotgun (WGS) entry which is preliminary data.</text>
</comment>
<protein>
    <submittedName>
        <fullName evidence="2">Uncharacterized protein</fullName>
    </submittedName>
</protein>
<keyword evidence="1" id="KW-0812">Transmembrane</keyword>
<gene>
    <name evidence="2" type="ORF">BSZ32_16170</name>
</gene>
<accession>A0A2S7U5T3</accession>
<name>A0A2S7U5T3_9BACT</name>
<evidence type="ECO:0000313" key="2">
    <source>
        <dbReference type="EMBL" id="PQJ29867.1"/>
    </source>
</evidence>
<organism evidence="2 3">
    <name type="scientific">Rubritalea profundi</name>
    <dbReference type="NCBI Taxonomy" id="1658618"/>
    <lineage>
        <taxon>Bacteria</taxon>
        <taxon>Pseudomonadati</taxon>
        <taxon>Verrucomicrobiota</taxon>
        <taxon>Verrucomicrobiia</taxon>
        <taxon>Verrucomicrobiales</taxon>
        <taxon>Rubritaleaceae</taxon>
        <taxon>Rubritalea</taxon>
    </lineage>
</organism>
<feature type="transmembrane region" description="Helical" evidence="1">
    <location>
        <begin position="129"/>
        <end position="150"/>
    </location>
</feature>
<reference evidence="2 3" key="1">
    <citation type="submission" date="2016-12" db="EMBL/GenBank/DDBJ databases">
        <title>Study of bacterial adaptation to deep sea.</title>
        <authorList>
            <person name="Song J."/>
            <person name="Yoshizawa S."/>
            <person name="Kogure K."/>
        </authorList>
    </citation>
    <scope>NUCLEOTIDE SEQUENCE [LARGE SCALE GENOMIC DNA]</scope>
    <source>
        <strain evidence="2 3">SAORIC-165</strain>
    </source>
</reference>
<keyword evidence="3" id="KW-1185">Reference proteome</keyword>
<keyword evidence="1" id="KW-1133">Transmembrane helix</keyword>
<dbReference type="Proteomes" id="UP000239907">
    <property type="component" value="Unassembled WGS sequence"/>
</dbReference>
<sequence length="166" mass="18878">MKFIAAIWGAFGVTFLVGKSCYSLFDYANKALQSGLSNYQWIILVLYSLFMLYFEGYKGFQKKFSPRTAARVHYLYMNPRPLHVILAPLFCMGYFHAKRKVRIAAIAISLLILCVIFLMGSVPQPWRGIIDIGVILGLSYGLISFGYFLIKVFTTKNHDISPEVPE</sequence>